<name>A0ABV3X981_9ACTN</name>
<feature type="transmembrane region" description="Helical" evidence="2">
    <location>
        <begin position="422"/>
        <end position="441"/>
    </location>
</feature>
<proteinExistence type="predicted"/>
<accession>A0ABV3X981</accession>
<keyword evidence="2" id="KW-1133">Transmembrane helix</keyword>
<keyword evidence="4" id="KW-1185">Reference proteome</keyword>
<feature type="compositionally biased region" description="Pro residues" evidence="1">
    <location>
        <begin position="328"/>
        <end position="337"/>
    </location>
</feature>
<feature type="region of interest" description="Disordered" evidence="1">
    <location>
        <begin position="303"/>
        <end position="393"/>
    </location>
</feature>
<feature type="compositionally biased region" description="Pro residues" evidence="1">
    <location>
        <begin position="376"/>
        <end position="393"/>
    </location>
</feature>
<evidence type="ECO:0000313" key="4">
    <source>
        <dbReference type="Proteomes" id="UP001560045"/>
    </source>
</evidence>
<dbReference type="InterPro" id="IPR011009">
    <property type="entry name" value="Kinase-like_dom_sf"/>
</dbReference>
<dbReference type="RefSeq" id="WP_369202369.1">
    <property type="nucleotide sequence ID" value="NZ_JBFNXQ010000002.1"/>
</dbReference>
<dbReference type="EMBL" id="JBFNXQ010000002">
    <property type="protein sequence ID" value="MEX5716967.1"/>
    <property type="molecule type" value="Genomic_DNA"/>
</dbReference>
<protein>
    <recommendedName>
        <fullName evidence="5">Aminoglycoside phosphotransferase domain-containing protein</fullName>
    </recommendedName>
</protein>
<keyword evidence="2" id="KW-0472">Membrane</keyword>
<reference evidence="3 4" key="1">
    <citation type="submission" date="2024-06" db="EMBL/GenBank/DDBJ databases">
        <title>Draft genome sequence of Geodermatophilus badlandi, a novel member of the Geodermatophilaceae isolated from badland sedimentary rocks in the Red desert, Wyoming, USA.</title>
        <authorList>
            <person name="Ben Tekaya S."/>
            <person name="Nouioui I."/>
            <person name="Flores G.M."/>
            <person name="Shaal M.N."/>
            <person name="Bredoire F."/>
            <person name="Basile F."/>
            <person name="Van Diepen L."/>
            <person name="Ward N.L."/>
        </authorList>
    </citation>
    <scope>NUCLEOTIDE SEQUENCE [LARGE SCALE GENOMIC DNA]</scope>
    <source>
        <strain evidence="3 4">WL48A</strain>
    </source>
</reference>
<evidence type="ECO:0008006" key="5">
    <source>
        <dbReference type="Google" id="ProtNLM"/>
    </source>
</evidence>
<feature type="transmembrane region" description="Helical" evidence="2">
    <location>
        <begin position="397"/>
        <end position="416"/>
    </location>
</feature>
<sequence>MSSHPTIEDYVAAVQDPENAFRTPSLRRAVFALHPVWGIPSPASGNAAVVFKATVDGVDQALRFFIREDASDGLRYGALARHFAEHGLLDCVAGVHWIDDAVEVGGRTWPMVQMEWIEGRTLEVHVGDLARNGDVGALHALAGRWREQLRRLQEADFAHGDLQHGNVLVQPSSTLRLVDFDGSWITPFAGWPAPAETGQPNYQRTGRTWGRWMDTFPGLVVYTSLLALSRRPDAWRTLHTGENLLLSSDDFARVDGTAAWHLLRSIEDPEVAHVVGRLRWCCAPDWDADGPLEALLDRERVVGGGRAEPPPPPVFRLSPGGARDEWWTPPPRVPPPGSGTSQGWAAADEDGPLFTGVSASPGPVGGAPTTGSATAPTPPAPTPASPATPAPVPPRRVPAAAVAAAVTALLLFILVVPTDPGSAFAVALIGGLVAFLVARAVTRRRE</sequence>
<evidence type="ECO:0000313" key="3">
    <source>
        <dbReference type="EMBL" id="MEX5716967.1"/>
    </source>
</evidence>
<comment type="caution">
    <text evidence="3">The sequence shown here is derived from an EMBL/GenBank/DDBJ whole genome shotgun (WGS) entry which is preliminary data.</text>
</comment>
<dbReference type="Proteomes" id="UP001560045">
    <property type="component" value="Unassembled WGS sequence"/>
</dbReference>
<dbReference type="SUPFAM" id="SSF56112">
    <property type="entry name" value="Protein kinase-like (PK-like)"/>
    <property type="match status" value="1"/>
</dbReference>
<organism evidence="3 4">
    <name type="scientific">Geodermatophilus maliterrae</name>
    <dbReference type="NCBI Taxonomy" id="3162531"/>
    <lineage>
        <taxon>Bacteria</taxon>
        <taxon>Bacillati</taxon>
        <taxon>Actinomycetota</taxon>
        <taxon>Actinomycetes</taxon>
        <taxon>Geodermatophilales</taxon>
        <taxon>Geodermatophilaceae</taxon>
        <taxon>Geodermatophilus</taxon>
    </lineage>
</organism>
<gene>
    <name evidence="3" type="ORF">ABQ292_01130</name>
</gene>
<evidence type="ECO:0000256" key="2">
    <source>
        <dbReference type="SAM" id="Phobius"/>
    </source>
</evidence>
<feature type="compositionally biased region" description="Low complexity" evidence="1">
    <location>
        <begin position="355"/>
        <end position="375"/>
    </location>
</feature>
<evidence type="ECO:0000256" key="1">
    <source>
        <dbReference type="SAM" id="MobiDB-lite"/>
    </source>
</evidence>
<keyword evidence="2" id="KW-0812">Transmembrane</keyword>